<accession>A0ABW9Z0G1</accession>
<comment type="caution">
    <text evidence="2">The sequence shown here is derived from an EMBL/GenBank/DDBJ whole genome shotgun (WGS) entry which is preliminary data.</text>
</comment>
<organism evidence="2 3">
    <name type="scientific">Microvirga arsenatis</name>
    <dbReference type="NCBI Taxonomy" id="2692265"/>
    <lineage>
        <taxon>Bacteria</taxon>
        <taxon>Pseudomonadati</taxon>
        <taxon>Pseudomonadota</taxon>
        <taxon>Alphaproteobacteria</taxon>
        <taxon>Hyphomicrobiales</taxon>
        <taxon>Methylobacteriaceae</taxon>
        <taxon>Microvirga</taxon>
    </lineage>
</organism>
<dbReference type="Pfam" id="PF08238">
    <property type="entry name" value="Sel1"/>
    <property type="match status" value="13"/>
</dbReference>
<keyword evidence="1" id="KW-0732">Signal</keyword>
<dbReference type="Gene3D" id="1.25.40.10">
    <property type="entry name" value="Tetratricopeptide repeat domain"/>
    <property type="match status" value="5"/>
</dbReference>
<protein>
    <recommendedName>
        <fullName evidence="4">Sel1 repeat family protein</fullName>
    </recommendedName>
</protein>
<keyword evidence="3" id="KW-1185">Reference proteome</keyword>
<dbReference type="PANTHER" id="PTHR11102:SF160">
    <property type="entry name" value="ERAD-ASSOCIATED E3 UBIQUITIN-PROTEIN LIGASE COMPONENT HRD3"/>
    <property type="match status" value="1"/>
</dbReference>
<dbReference type="Proteomes" id="UP000818323">
    <property type="component" value="Unassembled WGS sequence"/>
</dbReference>
<evidence type="ECO:0008006" key="4">
    <source>
        <dbReference type="Google" id="ProtNLM"/>
    </source>
</evidence>
<dbReference type="PANTHER" id="PTHR11102">
    <property type="entry name" value="SEL-1-LIKE PROTEIN"/>
    <property type="match status" value="1"/>
</dbReference>
<feature type="chain" id="PRO_5047425286" description="Sel1 repeat family protein" evidence="1">
    <location>
        <begin position="36"/>
        <end position="948"/>
    </location>
</feature>
<dbReference type="RefSeq" id="WP_161725755.1">
    <property type="nucleotide sequence ID" value="NZ_JAAAXI010000024.1"/>
</dbReference>
<evidence type="ECO:0000256" key="1">
    <source>
        <dbReference type="SAM" id="SignalP"/>
    </source>
</evidence>
<dbReference type="SUPFAM" id="SSF81901">
    <property type="entry name" value="HCP-like"/>
    <property type="match status" value="6"/>
</dbReference>
<evidence type="ECO:0000313" key="3">
    <source>
        <dbReference type="Proteomes" id="UP000818323"/>
    </source>
</evidence>
<dbReference type="InterPro" id="IPR006597">
    <property type="entry name" value="Sel1-like"/>
</dbReference>
<feature type="signal peptide" evidence="1">
    <location>
        <begin position="1"/>
        <end position="35"/>
    </location>
</feature>
<proteinExistence type="predicted"/>
<dbReference type="EMBL" id="JAAAXJ010000005">
    <property type="protein sequence ID" value="NBJ25195.1"/>
    <property type="molecule type" value="Genomic_DNA"/>
</dbReference>
<name>A0ABW9Z0G1_9HYPH</name>
<sequence length="948" mass="100140">MKAPAYSNDMGLAGHGPRAKAGLAGAALAVGLAFAAPVAAQGPAPRALGPNADFSKICTPAATPKLTRDWSKWDKAQPVSDPEEMFAAAVAYAEGSATINRDPVTSRRLLEDLADRAWAGRGRAHFRLAKLLLDPIAGPVDPERAAKHLATATSMLNMDASVLLARLHADGLIAGASVREAERLLRAASTAGHVEGVTGLARLQLSGRLGAVPRAESDDLVKLALQMLYGDLAKGKCSALYEIASILSSQDLVPGGLPEAVKWFEAAARQGEAKADLALAEIYLQERVKAAPDVLMKHLGRAATAGEPRAMTLLGERFLLGDRAPKDFARAVSWLERAGLHADPEAYRLLSRHYRGEFGASSDLPKAADALMKATNLPGHNASILVGLARLHAAGLNGKPDLETALTFYRRAVARGDVGSLTEMAKLLLTQPQASRSGEPLKLLGEAADRGHPEAMGVLSDLYACSMIVAQDRAQSRAWLERAASAGHVRSILTLASLADADASGRKTVEALQRAVERGDRESMVLLSLAYRSGRGVPQDEALANRWREAALAPGEGRTRALLLLARRMLNGDDGSRDENAARPLLEQAAQEGESGAQFELGRLLVMRGDKADVPRGVQLLQQAASAGNAAAMMALAEAPAEQIRLTGRTALEWRRAAVEAGSARAAIVLASSAKDDGEAARWLSRAETLPVCTARDMVDLAQAYHKVPGTNHEDRARHWLHRALDEVRAGSKDPAVMFLVGRAMIEGVGGTADKTEAIAFIERAADAGRSEAMRYLGRGHAAGQWGESNVKAAIGWFSKSLQRGDGSVAADLSRIAAVPGSEGTEAVTVLKANAESGFAPAMREYGRCLQLGFGIPPEPETGASWLRKAAEAGDTAAMKELSRAYASGYGVELSAKASTEWLQRAAQAGDQEAMYGLSLAMTLGFGTDVNAVAAQEWLKSAEGIARK</sequence>
<gene>
    <name evidence="2" type="ORF">GR303_12625</name>
</gene>
<dbReference type="InterPro" id="IPR011990">
    <property type="entry name" value="TPR-like_helical_dom_sf"/>
</dbReference>
<dbReference type="InterPro" id="IPR050767">
    <property type="entry name" value="Sel1_AlgK"/>
</dbReference>
<reference evidence="2 3" key="1">
    <citation type="submission" date="2020-01" db="EMBL/GenBank/DDBJ databases">
        <title>Microvirga sp. nov., an arsenate reduction bacterium isolated from Tibet hotspring sediments.</title>
        <authorList>
            <person name="Yuan C.-G."/>
        </authorList>
    </citation>
    <scope>NUCLEOTIDE SEQUENCE [LARGE SCALE GENOMIC DNA]</scope>
    <source>
        <strain evidence="2 3">SYSU G3D203</strain>
    </source>
</reference>
<dbReference type="SMART" id="SM00671">
    <property type="entry name" value="SEL1"/>
    <property type="match status" value="16"/>
</dbReference>
<evidence type="ECO:0000313" key="2">
    <source>
        <dbReference type="EMBL" id="NBJ25195.1"/>
    </source>
</evidence>